<feature type="transmembrane region" description="Helical" evidence="1">
    <location>
        <begin position="44"/>
        <end position="63"/>
    </location>
</feature>
<dbReference type="RefSeq" id="WP_202996701.1">
    <property type="nucleotide sequence ID" value="NZ_JAENHO010000012.1"/>
</dbReference>
<protein>
    <submittedName>
        <fullName evidence="2">Uncharacterized protein</fullName>
    </submittedName>
</protein>
<dbReference type="EMBL" id="JAENHO010000012">
    <property type="protein sequence ID" value="MBL7260022.1"/>
    <property type="molecule type" value="Genomic_DNA"/>
</dbReference>
<comment type="caution">
    <text evidence="2">The sequence shown here is derived from an EMBL/GenBank/DDBJ whole genome shotgun (WGS) entry which is preliminary data.</text>
</comment>
<evidence type="ECO:0000256" key="1">
    <source>
        <dbReference type="SAM" id="Phobius"/>
    </source>
</evidence>
<evidence type="ECO:0000313" key="3">
    <source>
        <dbReference type="Proteomes" id="UP000598996"/>
    </source>
</evidence>
<accession>A0ABS1VZY9</accession>
<keyword evidence="1" id="KW-0472">Membrane</keyword>
<reference evidence="2 3" key="1">
    <citation type="submission" date="2021-01" db="EMBL/GenBank/DDBJ databases">
        <title>Actinoplanes sp. nov. LDG1-01 isolated from lichen.</title>
        <authorList>
            <person name="Saeng-In P."/>
            <person name="Phongsopitanun W."/>
            <person name="Kanchanasin P."/>
            <person name="Yuki M."/>
            <person name="Kudo T."/>
            <person name="Ohkuma M."/>
            <person name="Tanasupawat S."/>
        </authorList>
    </citation>
    <scope>NUCLEOTIDE SEQUENCE [LARGE SCALE GENOMIC DNA]</scope>
    <source>
        <strain evidence="2 3">LDG1-01</strain>
    </source>
</reference>
<keyword evidence="1" id="KW-1133">Transmembrane helix</keyword>
<keyword evidence="3" id="KW-1185">Reference proteome</keyword>
<gene>
    <name evidence="2" type="ORF">JKJ07_37445</name>
</gene>
<evidence type="ECO:0000313" key="2">
    <source>
        <dbReference type="EMBL" id="MBL7260022.1"/>
    </source>
</evidence>
<organism evidence="2 3">
    <name type="scientific">Paractinoplanes lichenicola</name>
    <dbReference type="NCBI Taxonomy" id="2802976"/>
    <lineage>
        <taxon>Bacteria</taxon>
        <taxon>Bacillati</taxon>
        <taxon>Actinomycetota</taxon>
        <taxon>Actinomycetes</taxon>
        <taxon>Micromonosporales</taxon>
        <taxon>Micromonosporaceae</taxon>
        <taxon>Paractinoplanes</taxon>
    </lineage>
</organism>
<proteinExistence type="predicted"/>
<dbReference type="Proteomes" id="UP000598996">
    <property type="component" value="Unassembled WGS sequence"/>
</dbReference>
<sequence>MAEPGPYSRKKMRALGGLTGLFAVLFLVWGGISAAGGDRGGRNMLILGIVFVVLLAVGIPLGIKRGRL</sequence>
<keyword evidence="1" id="KW-0812">Transmembrane</keyword>
<name>A0ABS1VZY9_9ACTN</name>